<feature type="region of interest" description="Disordered" evidence="1">
    <location>
        <begin position="137"/>
        <end position="186"/>
    </location>
</feature>
<reference evidence="2 3" key="1">
    <citation type="submission" date="2013-03" db="EMBL/GenBank/DDBJ databases">
        <authorList>
            <person name="Le V."/>
        </authorList>
    </citation>
    <scope>NUCLEOTIDE SEQUENCE [LARGE SCALE GENOMIC DNA]</scope>
    <source>
        <strain evidence="2 3">BiD32</strain>
    </source>
</reference>
<protein>
    <submittedName>
        <fullName evidence="2">Uncharacterized protein</fullName>
    </submittedName>
</protein>
<name>N1MV33_9SPHN</name>
<comment type="caution">
    <text evidence="2">The sequence shown here is derived from an EMBL/GenBank/DDBJ whole genome shotgun (WGS) entry which is preliminary data.</text>
</comment>
<dbReference type="Proteomes" id="UP000013201">
    <property type="component" value="Unassembled WGS sequence"/>
</dbReference>
<sequence length="186" mass="20288">MPNAPDLLHFTPVPLQRRARGWTPDAQAAFIAALAQCGIVAHAARSVGCSPRSAYHLRARPGADSFAAAWDWAIEMGLDAARDRAMTLIHDDAPRPLYRGKREVGYRTGPDHRIMFAALRSLAGDVEGLRARLPHRLRIDQRDRAEQAPAAERPHDPTPASAPPQTPPPPAPPPAQDRPGPRARLL</sequence>
<evidence type="ECO:0000313" key="3">
    <source>
        <dbReference type="Proteomes" id="UP000013201"/>
    </source>
</evidence>
<evidence type="ECO:0000313" key="2">
    <source>
        <dbReference type="EMBL" id="CCW19477.1"/>
    </source>
</evidence>
<accession>N1MV33</accession>
<proteinExistence type="predicted"/>
<reference evidence="3" key="2">
    <citation type="submission" date="2013-04" db="EMBL/GenBank/DDBJ databases">
        <title>Bisphenol A degrading Sphingobium sp. strain BiD32.</title>
        <authorList>
            <person name="Nielsen J.L."/>
            <person name="Zhou N.A."/>
            <person name="Kjeldal H."/>
        </authorList>
    </citation>
    <scope>NUCLEOTIDE SEQUENCE [LARGE SCALE GENOMIC DNA]</scope>
    <source>
        <strain evidence="3">BiD32</strain>
    </source>
</reference>
<dbReference type="EMBL" id="CAVK010000199">
    <property type="protein sequence ID" value="CCW19477.1"/>
    <property type="molecule type" value="Genomic_DNA"/>
</dbReference>
<organism evidence="2 3">
    <name type="scientific">Sphingobium indicum BiD32</name>
    <dbReference type="NCBI Taxonomy" id="1301087"/>
    <lineage>
        <taxon>Bacteria</taxon>
        <taxon>Pseudomonadati</taxon>
        <taxon>Pseudomonadota</taxon>
        <taxon>Alphaproteobacteria</taxon>
        <taxon>Sphingomonadales</taxon>
        <taxon>Sphingomonadaceae</taxon>
        <taxon>Sphingobium</taxon>
    </lineage>
</organism>
<dbReference type="AlphaFoldDB" id="N1MV33"/>
<gene>
    <name evidence="2" type="ORF">EBBID32_38440</name>
</gene>
<feature type="compositionally biased region" description="Basic and acidic residues" evidence="1">
    <location>
        <begin position="137"/>
        <end position="156"/>
    </location>
</feature>
<evidence type="ECO:0000256" key="1">
    <source>
        <dbReference type="SAM" id="MobiDB-lite"/>
    </source>
</evidence>
<feature type="compositionally biased region" description="Pro residues" evidence="1">
    <location>
        <begin position="160"/>
        <end position="176"/>
    </location>
</feature>
<keyword evidence="3" id="KW-1185">Reference proteome</keyword>
<dbReference type="RefSeq" id="WP_006963680.1">
    <property type="nucleotide sequence ID" value="NZ_CAVK010000199.1"/>
</dbReference>